<dbReference type="Proteomes" id="UP001148313">
    <property type="component" value="Unassembled WGS sequence"/>
</dbReference>
<name>A0ABT4VMK7_9HYPH</name>
<comment type="caution">
    <text evidence="1">The sequence shown here is derived from an EMBL/GenBank/DDBJ whole genome shotgun (WGS) entry which is preliminary data.</text>
</comment>
<evidence type="ECO:0000313" key="1">
    <source>
        <dbReference type="EMBL" id="MDA4845938.1"/>
    </source>
</evidence>
<reference evidence="1" key="1">
    <citation type="submission" date="2022-11" db="EMBL/GenBank/DDBJ databases">
        <title>Hoeflea poritis sp. nov., isolated from scleractinian coral Porites lutea.</title>
        <authorList>
            <person name="Zhang G."/>
            <person name="Wei Q."/>
            <person name="Cai L."/>
        </authorList>
    </citation>
    <scope>NUCLEOTIDE SEQUENCE</scope>
    <source>
        <strain evidence="1">E7-10</strain>
    </source>
</reference>
<sequence length="120" mass="13549">MKLDQLDQVNQAVEAAETCARDLKRLTNQNRLLVSVVISPAFDIPIAPDMHELQKELRDVLEHHLSASLDTALDRLCRLGVHGVTREYFLNDAEPDTWGTSGQQFAVRRVPRHVHEGINS</sequence>
<dbReference type="RefSeq" id="WP_271089646.1">
    <property type="nucleotide sequence ID" value="NZ_JAPJZH010000006.1"/>
</dbReference>
<accession>A0ABT4VMK7</accession>
<evidence type="ECO:0000313" key="2">
    <source>
        <dbReference type="Proteomes" id="UP001148313"/>
    </source>
</evidence>
<proteinExistence type="predicted"/>
<protein>
    <submittedName>
        <fullName evidence="1">Uncharacterized protein</fullName>
    </submittedName>
</protein>
<organism evidence="1 2">
    <name type="scientific">Hoeflea poritis</name>
    <dbReference type="NCBI Taxonomy" id="2993659"/>
    <lineage>
        <taxon>Bacteria</taxon>
        <taxon>Pseudomonadati</taxon>
        <taxon>Pseudomonadota</taxon>
        <taxon>Alphaproteobacteria</taxon>
        <taxon>Hyphomicrobiales</taxon>
        <taxon>Rhizobiaceae</taxon>
        <taxon>Hoeflea</taxon>
    </lineage>
</organism>
<dbReference type="EMBL" id="JAPJZH010000006">
    <property type="protein sequence ID" value="MDA4845938.1"/>
    <property type="molecule type" value="Genomic_DNA"/>
</dbReference>
<gene>
    <name evidence="1" type="ORF">OOZ53_11300</name>
</gene>
<keyword evidence="2" id="KW-1185">Reference proteome</keyword>